<dbReference type="EMBL" id="LCFP01000003">
    <property type="protein sequence ID" value="KKS98133.1"/>
    <property type="molecule type" value="Genomic_DNA"/>
</dbReference>
<keyword evidence="1" id="KW-1133">Transmembrane helix</keyword>
<feature type="transmembrane region" description="Helical" evidence="1">
    <location>
        <begin position="78"/>
        <end position="96"/>
    </location>
</feature>
<feature type="transmembrane region" description="Helical" evidence="1">
    <location>
        <begin position="108"/>
        <end position="126"/>
    </location>
</feature>
<keyword evidence="1" id="KW-0472">Membrane</keyword>
<dbReference type="AlphaFoldDB" id="A0A0G1GH73"/>
<sequence length="129" mass="14508">MIYIKLNKTSSRYLMIAGLDILIIFLGLMLYPENMVFGNDLVSPFIGFLIALCVVFLFQYLSISLVTTSYIRKYKSETVKLTGMAVMNIAGVWLVGRFARFSGFGISSFWIAVILGIILTLAVYLVKKK</sequence>
<keyword evidence="1" id="KW-0812">Transmembrane</keyword>
<protein>
    <submittedName>
        <fullName evidence="2">Uncharacterized protein</fullName>
    </submittedName>
</protein>
<dbReference type="SUPFAM" id="SSF103473">
    <property type="entry name" value="MFS general substrate transporter"/>
    <property type="match status" value="1"/>
</dbReference>
<dbReference type="InterPro" id="IPR036259">
    <property type="entry name" value="MFS_trans_sf"/>
</dbReference>
<feature type="transmembrane region" description="Helical" evidence="1">
    <location>
        <begin position="43"/>
        <end position="66"/>
    </location>
</feature>
<reference evidence="2 3" key="1">
    <citation type="journal article" date="2015" name="Nature">
        <title>rRNA introns, odd ribosomes, and small enigmatic genomes across a large radiation of phyla.</title>
        <authorList>
            <person name="Brown C.T."/>
            <person name="Hug L.A."/>
            <person name="Thomas B.C."/>
            <person name="Sharon I."/>
            <person name="Castelle C.J."/>
            <person name="Singh A."/>
            <person name="Wilkins M.J."/>
            <person name="Williams K.H."/>
            <person name="Banfield J.F."/>
        </authorList>
    </citation>
    <scope>NUCLEOTIDE SEQUENCE [LARGE SCALE GENOMIC DNA]</scope>
</reference>
<feature type="transmembrane region" description="Helical" evidence="1">
    <location>
        <begin position="12"/>
        <end position="31"/>
    </location>
</feature>
<proteinExistence type="predicted"/>
<gene>
    <name evidence="2" type="ORF">UV73_C0003G0075</name>
</gene>
<name>A0A0G1GH73_9BACT</name>
<accession>A0A0G1GH73</accession>
<evidence type="ECO:0000313" key="3">
    <source>
        <dbReference type="Proteomes" id="UP000034894"/>
    </source>
</evidence>
<dbReference type="STRING" id="1618443.UV73_C0003G0075"/>
<comment type="caution">
    <text evidence="2">The sequence shown here is derived from an EMBL/GenBank/DDBJ whole genome shotgun (WGS) entry which is preliminary data.</text>
</comment>
<dbReference type="Proteomes" id="UP000034894">
    <property type="component" value="Unassembled WGS sequence"/>
</dbReference>
<organism evidence="2 3">
    <name type="scientific">Candidatus Gottesmanbacteria bacterium GW2011_GWA2_43_14</name>
    <dbReference type="NCBI Taxonomy" id="1618443"/>
    <lineage>
        <taxon>Bacteria</taxon>
        <taxon>Candidatus Gottesmaniibacteriota</taxon>
    </lineage>
</organism>
<evidence type="ECO:0000256" key="1">
    <source>
        <dbReference type="SAM" id="Phobius"/>
    </source>
</evidence>
<evidence type="ECO:0000313" key="2">
    <source>
        <dbReference type="EMBL" id="KKS98133.1"/>
    </source>
</evidence>